<feature type="compositionally biased region" description="Basic and acidic residues" evidence="1">
    <location>
        <begin position="247"/>
        <end position="256"/>
    </location>
</feature>
<dbReference type="EMBL" id="MCGE01000006">
    <property type="protein sequence ID" value="ORZ20524.1"/>
    <property type="molecule type" value="Genomic_DNA"/>
</dbReference>
<name>A0A1X2IQI8_9FUNG</name>
<evidence type="ECO:0000313" key="3">
    <source>
        <dbReference type="Proteomes" id="UP000193560"/>
    </source>
</evidence>
<dbReference type="OrthoDB" id="2284905at2759"/>
<organism evidence="2 3">
    <name type="scientific">Absidia repens</name>
    <dbReference type="NCBI Taxonomy" id="90262"/>
    <lineage>
        <taxon>Eukaryota</taxon>
        <taxon>Fungi</taxon>
        <taxon>Fungi incertae sedis</taxon>
        <taxon>Mucoromycota</taxon>
        <taxon>Mucoromycotina</taxon>
        <taxon>Mucoromycetes</taxon>
        <taxon>Mucorales</taxon>
        <taxon>Cunninghamellaceae</taxon>
        <taxon>Absidia</taxon>
    </lineage>
</organism>
<dbReference type="Proteomes" id="UP000193560">
    <property type="component" value="Unassembled WGS sequence"/>
</dbReference>
<proteinExistence type="predicted"/>
<dbReference type="AlphaFoldDB" id="A0A1X2IQI8"/>
<protein>
    <submittedName>
        <fullName evidence="2">Uncharacterized protein</fullName>
    </submittedName>
</protein>
<feature type="compositionally biased region" description="Low complexity" evidence="1">
    <location>
        <begin position="84"/>
        <end position="101"/>
    </location>
</feature>
<gene>
    <name evidence="2" type="ORF">BCR42DRAFT_408954</name>
</gene>
<reference evidence="2 3" key="1">
    <citation type="submission" date="2016-07" db="EMBL/GenBank/DDBJ databases">
        <title>Pervasive Adenine N6-methylation of Active Genes in Fungi.</title>
        <authorList>
            <consortium name="DOE Joint Genome Institute"/>
            <person name="Mondo S.J."/>
            <person name="Dannebaum R.O."/>
            <person name="Kuo R.C."/>
            <person name="Labutti K."/>
            <person name="Haridas S."/>
            <person name="Kuo A."/>
            <person name="Salamov A."/>
            <person name="Ahrendt S.R."/>
            <person name="Lipzen A."/>
            <person name="Sullivan W."/>
            <person name="Andreopoulos W.B."/>
            <person name="Clum A."/>
            <person name="Lindquist E."/>
            <person name="Daum C."/>
            <person name="Ramamoorthy G.K."/>
            <person name="Gryganskyi A."/>
            <person name="Culley D."/>
            <person name="Magnuson J.K."/>
            <person name="James T.Y."/>
            <person name="O'Malley M.A."/>
            <person name="Stajich J.E."/>
            <person name="Spatafora J.W."/>
            <person name="Visel A."/>
            <person name="Grigoriev I.V."/>
        </authorList>
    </citation>
    <scope>NUCLEOTIDE SEQUENCE [LARGE SCALE GENOMIC DNA]</scope>
    <source>
        <strain evidence="2 3">NRRL 1336</strain>
    </source>
</reference>
<sequence>MNVVAASNLPPPHGETSTWYKRILSKWPSRKRDTGATAAATCMAAATEKFIRHSSAIQCENLTAKEFAHLTGLDIKDDDGGGSSDQDTQGSEGGSLSSVSLHAHTTIRSSRTTASHKKPRIWDQDFWHQQTSPLTKTCTSSSSCTAPVSSSAATKSTSASAIAATTATTTSSSSSSHHTTLSAISDFSSSAICSASTTLTTCSGHEAFLTQLRRKSTRVSVCSIDGCMGGARPCSVIQKGRFKIVVGDHPDQDDGQHVGQESTDPSTAVVPPVLEWKRKRSQEASCTTHQDALNP</sequence>
<accession>A0A1X2IQI8</accession>
<feature type="region of interest" description="Disordered" evidence="1">
    <location>
        <begin position="247"/>
        <end position="269"/>
    </location>
</feature>
<evidence type="ECO:0000256" key="1">
    <source>
        <dbReference type="SAM" id="MobiDB-lite"/>
    </source>
</evidence>
<keyword evidence="3" id="KW-1185">Reference proteome</keyword>
<comment type="caution">
    <text evidence="2">The sequence shown here is derived from an EMBL/GenBank/DDBJ whole genome shotgun (WGS) entry which is preliminary data.</text>
</comment>
<evidence type="ECO:0000313" key="2">
    <source>
        <dbReference type="EMBL" id="ORZ20524.1"/>
    </source>
</evidence>
<feature type="region of interest" description="Disordered" evidence="1">
    <location>
        <begin position="75"/>
        <end position="118"/>
    </location>
</feature>